<dbReference type="OrthoDB" id="4952551at2"/>
<gene>
    <name evidence="1" type="ORF">E2R57_03815</name>
</gene>
<accession>A0A4R5Y646</accession>
<comment type="caution">
    <text evidence="1">The sequence shown here is derived from an EMBL/GenBank/DDBJ whole genome shotgun (WGS) entry which is preliminary data.</text>
</comment>
<name>A0A4R5Y646_9MICC</name>
<dbReference type="Proteomes" id="UP000294621">
    <property type="component" value="Unassembled WGS sequence"/>
</dbReference>
<protein>
    <submittedName>
        <fullName evidence="1">Uncharacterized protein</fullName>
    </submittedName>
</protein>
<dbReference type="AlphaFoldDB" id="A0A4R5Y646"/>
<organism evidence="1 2">
    <name type="scientific">Arthrobacter nitrophenolicus</name>
    <dbReference type="NCBI Taxonomy" id="683150"/>
    <lineage>
        <taxon>Bacteria</taxon>
        <taxon>Bacillati</taxon>
        <taxon>Actinomycetota</taxon>
        <taxon>Actinomycetes</taxon>
        <taxon>Micrococcales</taxon>
        <taxon>Micrococcaceae</taxon>
        <taxon>Arthrobacter</taxon>
    </lineage>
</organism>
<dbReference type="EMBL" id="SMZQ01000002">
    <property type="protein sequence ID" value="TDL40081.1"/>
    <property type="molecule type" value="Genomic_DNA"/>
</dbReference>
<evidence type="ECO:0000313" key="2">
    <source>
        <dbReference type="Proteomes" id="UP000294621"/>
    </source>
</evidence>
<reference evidence="1 2" key="1">
    <citation type="submission" date="2019-03" db="EMBL/GenBank/DDBJ databases">
        <title>Genome Sequencing and Assembly of Various Microbes Isolated from Partially Reclaimed Soil and Acid Mine Drainage (AMD) Site.</title>
        <authorList>
            <person name="Steinbock B."/>
            <person name="Bechtold R."/>
            <person name="Sevigny J.L."/>
            <person name="Thomas D."/>
            <person name="Cuthill L.R."/>
            <person name="Aveiro Johannsen E.J."/>
            <person name="Thomas K."/>
            <person name="Ghosh A."/>
        </authorList>
    </citation>
    <scope>NUCLEOTIDE SEQUENCE [LARGE SCALE GENOMIC DNA]</scope>
    <source>
        <strain evidence="1 2">S-A1</strain>
    </source>
</reference>
<proteinExistence type="predicted"/>
<sequence length="82" mass="8676">MPAQPPQDPDVIHGPGRYPGMLEVVVTETSGLSDALGNAVDVVAKAAAAHRTGILISRVGTDRYIVRAHPAVPYGFIRHSYA</sequence>
<evidence type="ECO:0000313" key="1">
    <source>
        <dbReference type="EMBL" id="TDL40081.1"/>
    </source>
</evidence>